<dbReference type="PROSITE" id="PS50118">
    <property type="entry name" value="HMG_BOX_2"/>
    <property type="match status" value="1"/>
</dbReference>
<feature type="compositionally biased region" description="Basic and acidic residues" evidence="2">
    <location>
        <begin position="578"/>
        <end position="596"/>
    </location>
</feature>
<dbReference type="PANTHER" id="PTHR46584">
    <property type="entry name" value="HMG DOMAIN-CONTAINING PROTEIN 4"/>
    <property type="match status" value="1"/>
</dbReference>
<accession>A0AAD9PUS0</accession>
<evidence type="ECO:0000256" key="1">
    <source>
        <dbReference type="PROSITE-ProRule" id="PRU00267"/>
    </source>
</evidence>
<feature type="compositionally biased region" description="Basic residues" evidence="2">
    <location>
        <begin position="610"/>
        <end position="624"/>
    </location>
</feature>
<feature type="compositionally biased region" description="Basic and acidic residues" evidence="2">
    <location>
        <begin position="738"/>
        <end position="762"/>
    </location>
</feature>
<feature type="compositionally biased region" description="Basic and acidic residues" evidence="2">
    <location>
        <begin position="295"/>
        <end position="312"/>
    </location>
</feature>
<dbReference type="Proteomes" id="UP001249851">
    <property type="component" value="Unassembled WGS sequence"/>
</dbReference>
<dbReference type="Gene3D" id="1.10.30.10">
    <property type="entry name" value="High mobility group box domain"/>
    <property type="match status" value="1"/>
</dbReference>
<feature type="compositionally biased region" description="Basic and acidic residues" evidence="2">
    <location>
        <begin position="346"/>
        <end position="390"/>
    </location>
</feature>
<feature type="compositionally biased region" description="Basic and acidic residues" evidence="2">
    <location>
        <begin position="119"/>
        <end position="138"/>
    </location>
</feature>
<feature type="compositionally biased region" description="Basic and acidic residues" evidence="2">
    <location>
        <begin position="704"/>
        <end position="720"/>
    </location>
</feature>
<reference evidence="4" key="1">
    <citation type="journal article" date="2023" name="G3 (Bethesda)">
        <title>Whole genome assembly and annotation of the endangered Caribbean coral Acropora cervicornis.</title>
        <authorList>
            <person name="Selwyn J.D."/>
            <person name="Vollmer S.V."/>
        </authorList>
    </citation>
    <scope>NUCLEOTIDE SEQUENCE</scope>
    <source>
        <strain evidence="4">K2</strain>
    </source>
</reference>
<keyword evidence="1" id="KW-0238">DNA-binding</keyword>
<feature type="compositionally biased region" description="Basic and acidic residues" evidence="2">
    <location>
        <begin position="277"/>
        <end position="288"/>
    </location>
</feature>
<dbReference type="InterPro" id="IPR009071">
    <property type="entry name" value="HMG_box_dom"/>
</dbReference>
<reference evidence="4" key="2">
    <citation type="journal article" date="2023" name="Science">
        <title>Genomic signatures of disease resistance in endangered staghorn corals.</title>
        <authorList>
            <person name="Vollmer S.V."/>
            <person name="Selwyn J.D."/>
            <person name="Despard B.A."/>
            <person name="Roesel C.L."/>
        </authorList>
    </citation>
    <scope>NUCLEOTIDE SEQUENCE</scope>
    <source>
        <strain evidence="4">K2</strain>
    </source>
</reference>
<feature type="region of interest" description="Disordered" evidence="2">
    <location>
        <begin position="1"/>
        <end position="466"/>
    </location>
</feature>
<sequence>MSHRKASKRRRETVEDDDDFTFVTPNKGRSKQFKDGNETSPRQLDAYADDIASKSSVRRSSRTPKPKIFEDEETFVITRTPETTKFGHSEFITPRESSLSRSSTISSSNDRLNSQKQPKTYDEGYKRETRRSYLDYLKELTTGSNEGKQEDDKFESDVQTGNETEKKSRDKDSSRANSAKRKAKVVGEDLKVTPREAVPKTSREKGPSNEGARRETPDETSPKVRTSSRTPIPKRVFSLLESEGSQEVKSEVVNSREVELKSKSSSKIHLSKSSPHFLEKDNAFDKVSPKVKASKLQENKKGSCTKEEEISKQKALRTPTVSEDSSPKIRVSSRGHVPKRNFSLLEGKEVSGETKTEGDDTRTDDEAKEYVSERSTEKQERKIIRDEKRGTSGKQTSSSVDRPVAADPGSSQVLLDNSDSPRLKNITDVEMSSSSQVNSDKKVSDHIKVDKNEGKINRRKGKPVKRKIASAEETLVTVDRVEKGLEQVSQSQTLQTPKTSKSKVSGKRKHVIESAENNSAVGIEQECSQNRDSISNFVTGEEKDEGVTSDLAQRVKSNKKQKLNKNEASKASKGKGAKMPEENDSRVQIPEQEHIILKLQIPPSDESAKQKKHHHHHHKHKHSANHRDGSPKKSHHKKSESNLAKNVGESDGSQSPKPNKKISIKIKGLSSKNVDLEMAAESSELAKSGEVDVETSTAVKSKQLGKESRKANYEKDTKDVVKKKKKPKQADLSSSQSEGEHVKLVIKKDKLPSNSKIVEKKKPVPSTSGQDKKGSPKKNTANAKSKKGKGGKTPVKSSVTPSKPKVVTSYLLFCKQHRKKIVEENPGLEFTEISKKVGIAWNNLEEEEKQYWRDKAEETRKLLGLTSPRDASISTLAASHGKAQTKVDKTEPIDLAAHLQLLGESLSTIGACLRVQDPGEVHGSLSVMLDSALCAMAPLLFLTTQVPEMDGCSQKMQAETLDNLAYLMPGLG</sequence>
<feature type="compositionally biased region" description="Basic residues" evidence="2">
    <location>
        <begin position="56"/>
        <end position="65"/>
    </location>
</feature>
<keyword evidence="5" id="KW-1185">Reference proteome</keyword>
<feature type="compositionally biased region" description="Basic residues" evidence="2">
    <location>
        <begin position="457"/>
        <end position="466"/>
    </location>
</feature>
<feature type="compositionally biased region" description="Basic and acidic residues" evidence="2">
    <location>
        <begin position="163"/>
        <end position="174"/>
    </location>
</feature>
<evidence type="ECO:0000256" key="2">
    <source>
        <dbReference type="SAM" id="MobiDB-lite"/>
    </source>
</evidence>
<protein>
    <submittedName>
        <fullName evidence="4">HMG box-containing protein 4</fullName>
    </submittedName>
</protein>
<dbReference type="GO" id="GO:0005634">
    <property type="term" value="C:nucleus"/>
    <property type="evidence" value="ECO:0007669"/>
    <property type="project" value="UniProtKB-UniRule"/>
</dbReference>
<feature type="compositionally biased region" description="Basic residues" evidence="2">
    <location>
        <begin position="500"/>
        <end position="510"/>
    </location>
</feature>
<feature type="compositionally biased region" description="Polar residues" evidence="2">
    <location>
        <begin position="515"/>
        <end position="538"/>
    </location>
</feature>
<evidence type="ECO:0000313" key="4">
    <source>
        <dbReference type="EMBL" id="KAK2549253.1"/>
    </source>
</evidence>
<feature type="compositionally biased region" description="Polar residues" evidence="2">
    <location>
        <begin position="409"/>
        <end position="418"/>
    </location>
</feature>
<evidence type="ECO:0000313" key="5">
    <source>
        <dbReference type="Proteomes" id="UP001249851"/>
    </source>
</evidence>
<feature type="compositionally biased region" description="Polar residues" evidence="2">
    <location>
        <begin position="487"/>
        <end position="499"/>
    </location>
</feature>
<dbReference type="InterPro" id="IPR036910">
    <property type="entry name" value="HMG_box_dom_sf"/>
</dbReference>
<proteinExistence type="predicted"/>
<feature type="region of interest" description="Disordered" evidence="2">
    <location>
        <begin position="486"/>
        <end position="802"/>
    </location>
</feature>
<gene>
    <name evidence="4" type="ORF">P5673_030369</name>
</gene>
<organism evidence="4 5">
    <name type="scientific">Acropora cervicornis</name>
    <name type="common">Staghorn coral</name>
    <dbReference type="NCBI Taxonomy" id="6130"/>
    <lineage>
        <taxon>Eukaryota</taxon>
        <taxon>Metazoa</taxon>
        <taxon>Cnidaria</taxon>
        <taxon>Anthozoa</taxon>
        <taxon>Hexacorallia</taxon>
        <taxon>Scleractinia</taxon>
        <taxon>Astrocoeniina</taxon>
        <taxon>Acroporidae</taxon>
        <taxon>Acropora</taxon>
    </lineage>
</organism>
<dbReference type="CDD" id="cd00084">
    <property type="entry name" value="HMG-box_SF"/>
    <property type="match status" value="1"/>
</dbReference>
<dbReference type="PANTHER" id="PTHR46584:SF1">
    <property type="entry name" value="HMG DOMAIN-CONTAINING PROTEIN 4"/>
    <property type="match status" value="1"/>
</dbReference>
<feature type="compositionally biased region" description="Low complexity" evidence="2">
    <location>
        <begin position="97"/>
        <end position="114"/>
    </location>
</feature>
<feature type="DNA-binding region" description="HMG box" evidence="1">
    <location>
        <begin position="803"/>
        <end position="861"/>
    </location>
</feature>
<feature type="compositionally biased region" description="Basic and acidic residues" evidence="2">
    <location>
        <begin position="439"/>
        <end position="456"/>
    </location>
</feature>
<dbReference type="Pfam" id="PF00505">
    <property type="entry name" value="HMG_box"/>
    <property type="match status" value="1"/>
</dbReference>
<feature type="compositionally biased region" description="Basic and acidic residues" evidence="2">
    <location>
        <begin position="246"/>
        <end position="262"/>
    </location>
</feature>
<dbReference type="SMART" id="SM00398">
    <property type="entry name" value="HMG"/>
    <property type="match status" value="1"/>
</dbReference>
<dbReference type="InterPro" id="IPR042477">
    <property type="entry name" value="HMGXB4"/>
</dbReference>
<feature type="compositionally biased region" description="Basic residues" evidence="2">
    <location>
        <begin position="1"/>
        <end position="11"/>
    </location>
</feature>
<comment type="caution">
    <text evidence="4">The sequence shown here is derived from an EMBL/GenBank/DDBJ whole genome shotgun (WGS) entry which is preliminary data.</text>
</comment>
<keyword evidence="1" id="KW-0539">Nucleus</keyword>
<dbReference type="SUPFAM" id="SSF47095">
    <property type="entry name" value="HMG-box"/>
    <property type="match status" value="1"/>
</dbReference>
<feature type="domain" description="HMG box" evidence="3">
    <location>
        <begin position="803"/>
        <end position="861"/>
    </location>
</feature>
<dbReference type="GO" id="GO:0003677">
    <property type="term" value="F:DNA binding"/>
    <property type="evidence" value="ECO:0007669"/>
    <property type="project" value="UniProtKB-UniRule"/>
</dbReference>
<dbReference type="AlphaFoldDB" id="A0AAD9PUS0"/>
<name>A0AAD9PUS0_ACRCE</name>
<dbReference type="EMBL" id="JARQWQ010000129">
    <property type="protein sequence ID" value="KAK2549253.1"/>
    <property type="molecule type" value="Genomic_DNA"/>
</dbReference>
<evidence type="ECO:0000259" key="3">
    <source>
        <dbReference type="PROSITE" id="PS50118"/>
    </source>
</evidence>
<feature type="compositionally biased region" description="Basic and acidic residues" evidence="2">
    <location>
        <begin position="185"/>
        <end position="222"/>
    </location>
</feature>